<protein>
    <submittedName>
        <fullName evidence="1">Curved-DNA-binding protein</fullName>
    </submittedName>
</protein>
<reference evidence="1 2" key="1">
    <citation type="submission" date="2015-09" db="EMBL/GenBank/DDBJ databases">
        <title>Genome announcement of multiple Pseudomonas syringae strains.</title>
        <authorList>
            <person name="Thakur S."/>
            <person name="Wang P.W."/>
            <person name="Gong Y."/>
            <person name="Weir B.S."/>
            <person name="Guttman D.S."/>
        </authorList>
    </citation>
    <scope>NUCLEOTIDE SEQUENCE [LARGE SCALE GENOMIC DNA]</scope>
    <source>
        <strain evidence="1 2">ICMP17001</strain>
    </source>
</reference>
<evidence type="ECO:0000313" key="2">
    <source>
        <dbReference type="Proteomes" id="UP000051335"/>
    </source>
</evidence>
<dbReference type="EMBL" id="LJQC01000532">
    <property type="protein sequence ID" value="KPW98712.1"/>
    <property type="molecule type" value="Genomic_DNA"/>
</dbReference>
<keyword evidence="1" id="KW-0238">DNA-binding</keyword>
<organism evidence="1 2">
    <name type="scientific">Pseudomonas syringae pv. coryli</name>
    <dbReference type="NCBI Taxonomy" id="317659"/>
    <lineage>
        <taxon>Bacteria</taxon>
        <taxon>Pseudomonadati</taxon>
        <taxon>Pseudomonadota</taxon>
        <taxon>Gammaproteobacteria</taxon>
        <taxon>Pseudomonadales</taxon>
        <taxon>Pseudomonadaceae</taxon>
        <taxon>Pseudomonas</taxon>
    </lineage>
</organism>
<dbReference type="Proteomes" id="UP000051335">
    <property type="component" value="Unassembled WGS sequence"/>
</dbReference>
<name>A0A0P9N8Q5_9PSED</name>
<evidence type="ECO:0000313" key="1">
    <source>
        <dbReference type="EMBL" id="KPW98712.1"/>
    </source>
</evidence>
<gene>
    <name evidence="1" type="ORF">ALO75_200162</name>
</gene>
<dbReference type="AlphaFoldDB" id="A0A0P9N8Q5"/>
<keyword evidence="2" id="KW-1185">Reference proteome</keyword>
<comment type="caution">
    <text evidence="1">The sequence shown here is derived from an EMBL/GenBank/DDBJ whole genome shotgun (WGS) entry which is preliminary data.</text>
</comment>
<sequence length="79" mass="8369">MREQGAGAVELFAVQHRVLALEANPGLKGAGVLAFRLGERIAEAVAGQRLAEVVAFLLLGAGLQENIEHAQVVLRDLPE</sequence>
<dbReference type="GO" id="GO:0003677">
    <property type="term" value="F:DNA binding"/>
    <property type="evidence" value="ECO:0007669"/>
    <property type="project" value="UniProtKB-KW"/>
</dbReference>
<accession>A0A0P9N8Q5</accession>
<proteinExistence type="predicted"/>